<dbReference type="Pfam" id="PF05193">
    <property type="entry name" value="Peptidase_M16_C"/>
    <property type="match status" value="1"/>
</dbReference>
<protein>
    <submittedName>
        <fullName evidence="3">Putative Zn-dependent peptidase</fullName>
    </submittedName>
</protein>
<evidence type="ECO:0000259" key="1">
    <source>
        <dbReference type="Pfam" id="PF00675"/>
    </source>
</evidence>
<dbReference type="AlphaFoldDB" id="A0A4R7Z9X3"/>
<keyword evidence="4" id="KW-1185">Reference proteome</keyword>
<feature type="domain" description="Peptidase M16 C-terminal" evidence="2">
    <location>
        <begin position="181"/>
        <end position="358"/>
    </location>
</feature>
<dbReference type="InterPro" id="IPR011249">
    <property type="entry name" value="Metalloenz_LuxS/M16"/>
</dbReference>
<dbReference type="PANTHER" id="PTHR11851">
    <property type="entry name" value="METALLOPROTEASE"/>
    <property type="match status" value="1"/>
</dbReference>
<dbReference type="EMBL" id="SODD01000055">
    <property type="protein sequence ID" value="TDW10689.1"/>
    <property type="molecule type" value="Genomic_DNA"/>
</dbReference>
<comment type="caution">
    <text evidence="3">The sequence shown here is derived from an EMBL/GenBank/DDBJ whole genome shotgun (WGS) entry which is preliminary data.</text>
</comment>
<sequence>METITNHHFKESYISETLPNGLHVILWQKPGFKKSNFVFATPFGGRDHDQKDEHGNVHTYPEGVAHFLEHKMFEKEGKDVMEEFSSLGANVNAFTSYNETAYYFSTTNNPIKPLNLLLDFVQELTITKESVEKEKGIIIQELEMYNQMPDARLFSELFASVFDIHPMKHDIGGTADSVNAITLETLYECYQLNYHPSRMILVGVSGHDPKELMETIKENQAKKTFELPYQASRIYVDEPIKVKTPHAQIQMDITTPKTALTFKMPGIRDAKQAELYEWAITFALDVAFSPLASKYQEWMDQEIINDSFSYDVEFTKDYGLIAFSTETNKIEEFYATIKHELQNICDFDEKELENMKRRVYGSNVTSLNSFDSISIGFVRTYFAGLDFFESLEIVNKVNKDVIKEASALIDINNTCEVEILPKDGK</sequence>
<name>A0A4R7Z9X3_9FIRM</name>
<dbReference type="InterPro" id="IPR011765">
    <property type="entry name" value="Pept_M16_N"/>
</dbReference>
<dbReference type="PANTHER" id="PTHR11851:SF134">
    <property type="entry name" value="ZINC-DEPENDENT PROTEASE"/>
    <property type="match status" value="1"/>
</dbReference>
<feature type="domain" description="Peptidase M16 N-terminal" evidence="1">
    <location>
        <begin position="61"/>
        <end position="174"/>
    </location>
</feature>
<organism evidence="3 4">
    <name type="scientific">Breznakia blatticola</name>
    <dbReference type="NCBI Taxonomy" id="1754012"/>
    <lineage>
        <taxon>Bacteria</taxon>
        <taxon>Bacillati</taxon>
        <taxon>Bacillota</taxon>
        <taxon>Erysipelotrichia</taxon>
        <taxon>Erysipelotrichales</taxon>
        <taxon>Erysipelotrichaceae</taxon>
        <taxon>Breznakia</taxon>
    </lineage>
</organism>
<dbReference type="Gene3D" id="3.30.830.10">
    <property type="entry name" value="Metalloenzyme, LuxS/M16 peptidase-like"/>
    <property type="match status" value="2"/>
</dbReference>
<evidence type="ECO:0000259" key="2">
    <source>
        <dbReference type="Pfam" id="PF05193"/>
    </source>
</evidence>
<dbReference type="OrthoDB" id="9811314at2"/>
<dbReference type="RefSeq" id="WP_134171236.1">
    <property type="nucleotide sequence ID" value="NZ_SODD01000055.1"/>
</dbReference>
<dbReference type="GO" id="GO:0046872">
    <property type="term" value="F:metal ion binding"/>
    <property type="evidence" value="ECO:0007669"/>
    <property type="project" value="InterPro"/>
</dbReference>
<dbReference type="SUPFAM" id="SSF63411">
    <property type="entry name" value="LuxS/MPP-like metallohydrolase"/>
    <property type="match status" value="2"/>
</dbReference>
<evidence type="ECO:0000313" key="3">
    <source>
        <dbReference type="EMBL" id="TDW10689.1"/>
    </source>
</evidence>
<dbReference type="NCBIfam" id="NF047421">
    <property type="entry name" value="YfmH_fam"/>
    <property type="match status" value="1"/>
</dbReference>
<proteinExistence type="predicted"/>
<reference evidence="3 4" key="1">
    <citation type="submission" date="2019-03" db="EMBL/GenBank/DDBJ databases">
        <title>Genomic Encyclopedia of Type Strains, Phase IV (KMG-IV): sequencing the most valuable type-strain genomes for metagenomic binning, comparative biology and taxonomic classification.</title>
        <authorList>
            <person name="Goeker M."/>
        </authorList>
    </citation>
    <scope>NUCLEOTIDE SEQUENCE [LARGE SCALE GENOMIC DNA]</scope>
    <source>
        <strain evidence="3 4">DSM 28867</strain>
    </source>
</reference>
<dbReference type="Pfam" id="PF00675">
    <property type="entry name" value="Peptidase_M16"/>
    <property type="match status" value="1"/>
</dbReference>
<gene>
    <name evidence="3" type="ORF">EDD63_1554</name>
</gene>
<dbReference type="InterPro" id="IPR007863">
    <property type="entry name" value="Peptidase_M16_C"/>
</dbReference>
<evidence type="ECO:0000313" key="4">
    <source>
        <dbReference type="Proteomes" id="UP000294743"/>
    </source>
</evidence>
<dbReference type="InterPro" id="IPR050361">
    <property type="entry name" value="MPP/UQCRC_Complex"/>
</dbReference>
<accession>A0A4R7Z9X3</accession>
<dbReference type="Proteomes" id="UP000294743">
    <property type="component" value="Unassembled WGS sequence"/>
</dbReference>